<sequence length="123" mass="13068">MISAAKPFVRGGPLALVGEQPGEQQNLQDHPFVKAALRDLRNAPELAAPVAKGESGAAPISPKSGRSFFTTALGAVALRGDVRAVVEAILKRCDRVSIAVKKSSRRWLPGKPMELTAVLFVQL</sequence>
<dbReference type="STRING" id="582899.Hden_1374"/>
<dbReference type="KEGG" id="hdn:Hden_1374"/>
<evidence type="ECO:0000313" key="1">
    <source>
        <dbReference type="EMBL" id="ADJ23186.1"/>
    </source>
</evidence>
<dbReference type="HOGENOM" id="CLU_2012133_0_0_5"/>
<protein>
    <submittedName>
        <fullName evidence="1">Uncharacterized protein</fullName>
    </submittedName>
</protein>
<reference evidence="2" key="1">
    <citation type="journal article" date="2011" name="J. Bacteriol.">
        <title>Genome sequences of eight morphologically diverse alphaproteobacteria.</title>
        <authorList>
            <consortium name="US DOE Joint Genome Institute"/>
            <person name="Brown P.J."/>
            <person name="Kysela D.T."/>
            <person name="Buechlein A."/>
            <person name="Hemmerich C."/>
            <person name="Brun Y.V."/>
        </authorList>
    </citation>
    <scope>NUCLEOTIDE SEQUENCE [LARGE SCALE GENOMIC DNA]</scope>
    <source>
        <strain evidence="2">ATCC 51888 / DSM 1869 / NCIB 11706 / TK 0415</strain>
    </source>
</reference>
<keyword evidence="2" id="KW-1185">Reference proteome</keyword>
<evidence type="ECO:0000313" key="2">
    <source>
        <dbReference type="Proteomes" id="UP000002033"/>
    </source>
</evidence>
<gene>
    <name evidence="1" type="ordered locus">Hden_1374</name>
</gene>
<dbReference type="EMBL" id="CP002083">
    <property type="protein sequence ID" value="ADJ23186.1"/>
    <property type="molecule type" value="Genomic_DNA"/>
</dbReference>
<accession>D8JX50</accession>
<dbReference type="AlphaFoldDB" id="D8JX50"/>
<proteinExistence type="predicted"/>
<organism evidence="1 2">
    <name type="scientific">Hyphomicrobium denitrificans (strain ATCC 51888 / DSM 1869 / NCIMB 11706 / TK 0415)</name>
    <dbReference type="NCBI Taxonomy" id="582899"/>
    <lineage>
        <taxon>Bacteria</taxon>
        <taxon>Pseudomonadati</taxon>
        <taxon>Pseudomonadota</taxon>
        <taxon>Alphaproteobacteria</taxon>
        <taxon>Hyphomicrobiales</taxon>
        <taxon>Hyphomicrobiaceae</taxon>
        <taxon>Hyphomicrobium</taxon>
    </lineage>
</organism>
<name>D8JX50_HYPDA</name>
<dbReference type="Proteomes" id="UP000002033">
    <property type="component" value="Chromosome"/>
</dbReference>